<reference evidence="2" key="1">
    <citation type="submission" date="2022-08" db="UniProtKB">
        <authorList>
            <consortium name="EnsemblMetazoa"/>
        </authorList>
    </citation>
    <scope>IDENTIFICATION</scope>
    <source>
        <strain evidence="2">EBRO</strain>
    </source>
</reference>
<dbReference type="EnsemblMetazoa" id="AATE001670-RA">
    <property type="protein sequence ID" value="AATE001670-PA.1"/>
    <property type="gene ID" value="AATE001670"/>
</dbReference>
<feature type="region of interest" description="Disordered" evidence="1">
    <location>
        <begin position="136"/>
        <end position="178"/>
    </location>
</feature>
<accession>A0A182IM00</accession>
<dbReference type="AlphaFoldDB" id="A0A182IM00"/>
<dbReference type="VEuPathDB" id="VectorBase:AATE001670"/>
<sequence>MTALTWFCGTSVGCSWIEVVYVVLSSLCDTVCGARPWMLRQWAACSSDGSCEWSTLTSPRYTNSSSASRSLALTPASMTTGCLHGERLPSAVRSGAYLKQIQQERTRGTQDDLVRGEAAAPGGQCDVDQVAMAPPLSSNSSISIAAPSSSSSPPSSLPAPLPPSRLRGSSMSAAGSSSIRELSSFISQTFSSSPELPASSGL</sequence>
<feature type="compositionally biased region" description="Low complexity" evidence="1">
    <location>
        <begin position="164"/>
        <end position="178"/>
    </location>
</feature>
<protein>
    <submittedName>
        <fullName evidence="2">Uncharacterized protein</fullName>
    </submittedName>
</protein>
<name>A0A182IM00_ANOAO</name>
<organism evidence="2">
    <name type="scientific">Anopheles atroparvus</name>
    <name type="common">European mosquito</name>
    <dbReference type="NCBI Taxonomy" id="41427"/>
    <lineage>
        <taxon>Eukaryota</taxon>
        <taxon>Metazoa</taxon>
        <taxon>Ecdysozoa</taxon>
        <taxon>Arthropoda</taxon>
        <taxon>Hexapoda</taxon>
        <taxon>Insecta</taxon>
        <taxon>Pterygota</taxon>
        <taxon>Neoptera</taxon>
        <taxon>Endopterygota</taxon>
        <taxon>Diptera</taxon>
        <taxon>Nematocera</taxon>
        <taxon>Culicoidea</taxon>
        <taxon>Culicidae</taxon>
        <taxon>Anophelinae</taxon>
        <taxon>Anopheles</taxon>
    </lineage>
</organism>
<evidence type="ECO:0000256" key="1">
    <source>
        <dbReference type="SAM" id="MobiDB-lite"/>
    </source>
</evidence>
<proteinExistence type="predicted"/>
<evidence type="ECO:0000313" key="2">
    <source>
        <dbReference type="EnsemblMetazoa" id="AATE001670-PA.1"/>
    </source>
</evidence>
<feature type="compositionally biased region" description="Low complexity" evidence="1">
    <location>
        <begin position="136"/>
        <end position="154"/>
    </location>
</feature>